<evidence type="ECO:0000256" key="12">
    <source>
        <dbReference type="PROSITE-ProRule" id="PRU00409"/>
    </source>
</evidence>
<gene>
    <name evidence="15" type="ORF">ADN01_09630</name>
    <name evidence="14" type="ORF">LSAC_03323</name>
</gene>
<dbReference type="PROSITE" id="PS00184">
    <property type="entry name" value="GARS"/>
    <property type="match status" value="1"/>
</dbReference>
<dbReference type="InterPro" id="IPR000115">
    <property type="entry name" value="PRibGlycinamide_synth"/>
</dbReference>
<comment type="pathway">
    <text evidence="3">Purine metabolism; IMP biosynthesis via de novo pathway; N(1)-(5-phospho-D-ribosyl)glycinamide from 5-phospho-alpha-D-ribose 1-diphosphate: step 2/2.</text>
</comment>
<evidence type="ECO:0000256" key="1">
    <source>
        <dbReference type="ARBA" id="ARBA00001936"/>
    </source>
</evidence>
<organism evidence="14">
    <name type="scientific">Levilinea saccharolytica</name>
    <dbReference type="NCBI Taxonomy" id="229921"/>
    <lineage>
        <taxon>Bacteria</taxon>
        <taxon>Bacillati</taxon>
        <taxon>Chloroflexota</taxon>
        <taxon>Anaerolineae</taxon>
        <taxon>Anaerolineales</taxon>
        <taxon>Anaerolineaceae</taxon>
        <taxon>Levilinea</taxon>
    </lineage>
</organism>
<comment type="similarity">
    <text evidence="9">Belongs to the GARS family.</text>
</comment>
<dbReference type="EMBL" id="DF967975">
    <property type="protein sequence ID" value="GAP19421.1"/>
    <property type="molecule type" value="Genomic_DNA"/>
</dbReference>
<proteinExistence type="inferred from homology"/>
<evidence type="ECO:0000256" key="2">
    <source>
        <dbReference type="ARBA" id="ARBA00001946"/>
    </source>
</evidence>
<evidence type="ECO:0000256" key="4">
    <source>
        <dbReference type="ARBA" id="ARBA00013255"/>
    </source>
</evidence>
<evidence type="ECO:0000259" key="13">
    <source>
        <dbReference type="PROSITE" id="PS50975"/>
    </source>
</evidence>
<evidence type="ECO:0000256" key="10">
    <source>
        <dbReference type="ARBA" id="ARBA00042242"/>
    </source>
</evidence>
<reference evidence="14" key="1">
    <citation type="journal article" date="2015" name="Genome Announc.">
        <title>Draft Genome Sequences of Anaerolinea thermolimosa IMO-1, Bellilinea caldifistulae GOMI-1, Leptolinea tardivitalis YMTK-2, Levilinea saccharolytica KIBI-1, Longilinea arvoryzae KOME-1, Previously Described as Members of the Class Anaerolineae (Chloroflexi).</title>
        <authorList>
            <person name="Matsuura N."/>
            <person name="Tourlousse M.D."/>
            <person name="Ohashi A."/>
            <person name="Hugenholtz P."/>
            <person name="Sekiguchi Y."/>
        </authorList>
    </citation>
    <scope>NUCLEOTIDE SEQUENCE</scope>
    <source>
        <strain evidence="14">KIBI-1</strain>
    </source>
</reference>
<dbReference type="NCBIfam" id="TIGR00877">
    <property type="entry name" value="purD"/>
    <property type="match status" value="1"/>
</dbReference>
<keyword evidence="7" id="KW-0658">Purine biosynthesis</keyword>
<keyword evidence="5 14" id="KW-0436">Ligase</keyword>
<dbReference type="Proteomes" id="UP000050501">
    <property type="component" value="Unassembled WGS sequence"/>
</dbReference>
<protein>
    <recommendedName>
        <fullName evidence="4">phosphoribosylamine--glycine ligase</fullName>
        <ecNumber evidence="4">6.3.4.13</ecNumber>
    </recommendedName>
    <alternativeName>
        <fullName evidence="10">Glycinamide ribonucleotide synthetase</fullName>
    </alternativeName>
    <alternativeName>
        <fullName evidence="11">Phosphoribosylglycinamide synthetase</fullName>
    </alternativeName>
</protein>
<accession>A0A0M8JPV4</accession>
<feature type="domain" description="ATP-grasp" evidence="13">
    <location>
        <begin position="111"/>
        <end position="321"/>
    </location>
</feature>
<dbReference type="InterPro" id="IPR020560">
    <property type="entry name" value="PRibGlycinamide_synth_C-dom"/>
</dbReference>
<dbReference type="RefSeq" id="WP_062419702.1">
    <property type="nucleotide sequence ID" value="NZ_BBXZ01000176.1"/>
</dbReference>
<dbReference type="InterPro" id="IPR016185">
    <property type="entry name" value="PreATP-grasp_dom_sf"/>
</dbReference>
<name>A0A0M8JPV4_9CHLR</name>
<dbReference type="PANTHER" id="PTHR43472">
    <property type="entry name" value="PHOSPHORIBOSYLAMINE--GLYCINE LIGASE"/>
    <property type="match status" value="1"/>
</dbReference>
<dbReference type="STRING" id="229921.ADN01_09630"/>
<dbReference type="EMBL" id="LGCM01000035">
    <property type="protein sequence ID" value="KPL81832.1"/>
    <property type="molecule type" value="Genomic_DNA"/>
</dbReference>
<dbReference type="InterPro" id="IPR011054">
    <property type="entry name" value="Rudment_hybrid_motif"/>
</dbReference>
<dbReference type="InterPro" id="IPR020559">
    <property type="entry name" value="PRibGlycinamide_synth_CS"/>
</dbReference>
<dbReference type="Pfam" id="PF02844">
    <property type="entry name" value="GARS_N"/>
    <property type="match status" value="1"/>
</dbReference>
<dbReference type="Pfam" id="PF01071">
    <property type="entry name" value="GARS_A"/>
    <property type="match status" value="1"/>
</dbReference>
<dbReference type="SUPFAM" id="SSF56059">
    <property type="entry name" value="Glutathione synthetase ATP-binding domain-like"/>
    <property type="match status" value="1"/>
</dbReference>
<evidence type="ECO:0000256" key="3">
    <source>
        <dbReference type="ARBA" id="ARBA00005174"/>
    </source>
</evidence>
<dbReference type="GO" id="GO:0046872">
    <property type="term" value="F:metal ion binding"/>
    <property type="evidence" value="ECO:0007669"/>
    <property type="project" value="InterPro"/>
</dbReference>
<dbReference type="SUPFAM" id="SSF52440">
    <property type="entry name" value="PreATP-grasp domain"/>
    <property type="match status" value="1"/>
</dbReference>
<evidence type="ECO:0000256" key="9">
    <source>
        <dbReference type="ARBA" id="ARBA00038345"/>
    </source>
</evidence>
<dbReference type="GO" id="GO:0006189">
    <property type="term" value="P:'de novo' IMP biosynthetic process"/>
    <property type="evidence" value="ECO:0007669"/>
    <property type="project" value="UniProtKB-UniPathway"/>
</dbReference>
<dbReference type="Gene3D" id="3.40.50.20">
    <property type="match status" value="1"/>
</dbReference>
<dbReference type="InterPro" id="IPR020561">
    <property type="entry name" value="PRibGlycinamid_synth_ATP-grasp"/>
</dbReference>
<evidence type="ECO:0000256" key="11">
    <source>
        <dbReference type="ARBA" id="ARBA00042864"/>
    </source>
</evidence>
<dbReference type="UniPathway" id="UPA00074">
    <property type="reaction ID" value="UER00125"/>
</dbReference>
<comment type="cofactor">
    <cofactor evidence="2">
        <name>Mg(2+)</name>
        <dbReference type="ChEBI" id="CHEBI:18420"/>
    </cofactor>
</comment>
<dbReference type="EC" id="6.3.4.13" evidence="4"/>
<evidence type="ECO:0000256" key="6">
    <source>
        <dbReference type="ARBA" id="ARBA00022741"/>
    </source>
</evidence>
<evidence type="ECO:0000256" key="8">
    <source>
        <dbReference type="ARBA" id="ARBA00022840"/>
    </source>
</evidence>
<dbReference type="GO" id="GO:0005524">
    <property type="term" value="F:ATP binding"/>
    <property type="evidence" value="ECO:0007669"/>
    <property type="project" value="UniProtKB-UniRule"/>
</dbReference>
<dbReference type="AlphaFoldDB" id="A0A0M8JPV4"/>
<evidence type="ECO:0000313" key="14">
    <source>
        <dbReference type="EMBL" id="GAP19421.1"/>
    </source>
</evidence>
<sequence>MRIGLIGSGGREHALARVLAHSPHPERLVVYSNTPNPGIRPLAGEWIKGSLNDAQAVARAMRAAHVDLVVVGPEAPLNAGAVDALRAAGIPTVGPTQSQARLEGDKFFMRDLLQRRVGWGAPQWCLARSRAEVLSFLDVVGEAAVKPLGLTGGKGVQVMGVHLRDAQEAAAYADTWIQKDGSVLLEERLVGEEFSRMAFATDSGVFPMPVAQDFKYAYEGDQGLMTGGMGAYTLADGGMPFLLPEELAEADRLMVETLAALAEETGQPYRGMLYGQFMVTARGVRLIEYNTRFGDPEAINLCALLESDGVELFSALAAGSLQVGQVRFAPQASLVKYLVPQAYPGPLPGDVYFDFDAARARQAGFELIVSSAALEEGRWKALGSRALALVGLGEHPGALCEKLEALLSEMEPPELRHRRDIGAYATLETKTARMRALRPVL</sequence>
<dbReference type="SMART" id="SM01209">
    <property type="entry name" value="GARS_A"/>
    <property type="match status" value="1"/>
</dbReference>
<dbReference type="InterPro" id="IPR020562">
    <property type="entry name" value="PRibGlycinamide_synth_N"/>
</dbReference>
<dbReference type="SUPFAM" id="SSF51246">
    <property type="entry name" value="Rudiment single hybrid motif"/>
    <property type="match status" value="1"/>
</dbReference>
<dbReference type="GO" id="GO:0009113">
    <property type="term" value="P:purine nucleobase biosynthetic process"/>
    <property type="evidence" value="ECO:0007669"/>
    <property type="project" value="InterPro"/>
</dbReference>
<dbReference type="PANTHER" id="PTHR43472:SF1">
    <property type="entry name" value="PHOSPHORIBOSYLAMINE--GLYCINE LIGASE, CHLOROPLASTIC"/>
    <property type="match status" value="1"/>
</dbReference>
<keyword evidence="8 12" id="KW-0067">ATP-binding</keyword>
<keyword evidence="6 12" id="KW-0547">Nucleotide-binding</keyword>
<dbReference type="GO" id="GO:0004637">
    <property type="term" value="F:phosphoribosylamine-glycine ligase activity"/>
    <property type="evidence" value="ECO:0007669"/>
    <property type="project" value="UniProtKB-EC"/>
</dbReference>
<dbReference type="PATRIC" id="fig|229921.5.peg.3759"/>
<evidence type="ECO:0000313" key="16">
    <source>
        <dbReference type="Proteomes" id="UP000050501"/>
    </source>
</evidence>
<comment type="cofactor">
    <cofactor evidence="1">
        <name>Mn(2+)</name>
        <dbReference type="ChEBI" id="CHEBI:29035"/>
    </cofactor>
</comment>
<evidence type="ECO:0000256" key="7">
    <source>
        <dbReference type="ARBA" id="ARBA00022755"/>
    </source>
</evidence>
<dbReference type="Gene3D" id="3.30.470.20">
    <property type="entry name" value="ATP-grasp fold, B domain"/>
    <property type="match status" value="1"/>
</dbReference>
<dbReference type="InterPro" id="IPR011761">
    <property type="entry name" value="ATP-grasp"/>
</dbReference>
<evidence type="ECO:0000256" key="5">
    <source>
        <dbReference type="ARBA" id="ARBA00022598"/>
    </source>
</evidence>
<keyword evidence="16" id="KW-1185">Reference proteome</keyword>
<evidence type="ECO:0000313" key="15">
    <source>
        <dbReference type="EMBL" id="KPL81832.1"/>
    </source>
</evidence>
<dbReference type="PROSITE" id="PS50975">
    <property type="entry name" value="ATP_GRASP"/>
    <property type="match status" value="1"/>
</dbReference>
<dbReference type="SMART" id="SM01210">
    <property type="entry name" value="GARS_C"/>
    <property type="match status" value="1"/>
</dbReference>
<reference evidence="15 16" key="2">
    <citation type="submission" date="2015-07" db="EMBL/GenBank/DDBJ databases">
        <title>Genome sequence of Levilinea saccharolytica DSM 16555.</title>
        <authorList>
            <person name="Hemp J."/>
            <person name="Ward L.M."/>
            <person name="Pace L.A."/>
            <person name="Fischer W.W."/>
        </authorList>
    </citation>
    <scope>NUCLEOTIDE SEQUENCE [LARGE SCALE GENOMIC DNA]</scope>
    <source>
        <strain evidence="15 16">KIBI-1</strain>
    </source>
</reference>